<dbReference type="InterPro" id="IPR001406">
    <property type="entry name" value="PsdUridine_synth_TruA"/>
</dbReference>
<dbReference type="GO" id="GO:0031119">
    <property type="term" value="P:tRNA pseudouridine synthesis"/>
    <property type="evidence" value="ECO:0007669"/>
    <property type="project" value="UniProtKB-UniRule"/>
</dbReference>
<evidence type="ECO:0000256" key="6">
    <source>
        <dbReference type="PIRSR" id="PIRSR001430-2"/>
    </source>
</evidence>
<dbReference type="InterPro" id="IPR020097">
    <property type="entry name" value="PsdUridine_synth_TruA_a/b_dom"/>
</dbReference>
<reference evidence="9 10" key="1">
    <citation type="submission" date="2014-01" db="EMBL/GenBank/DDBJ databases">
        <title>Genome sequencing of Thermotog hypogea.</title>
        <authorList>
            <person name="Zhang X."/>
            <person name="Alvare G."/>
            <person name="Fristensky B."/>
            <person name="Chen L."/>
            <person name="Suen T."/>
            <person name="Chen Q."/>
            <person name="Ma K."/>
        </authorList>
    </citation>
    <scope>NUCLEOTIDE SEQUENCE [LARGE SCALE GENOMIC DNA]</scope>
    <source>
        <strain evidence="9 10">DSM 11164</strain>
    </source>
</reference>
<evidence type="ECO:0000313" key="10">
    <source>
        <dbReference type="Proteomes" id="UP000077469"/>
    </source>
</evidence>
<dbReference type="GO" id="GO:0160147">
    <property type="term" value="F:tRNA pseudouridine(38-40) synthase activity"/>
    <property type="evidence" value="ECO:0007669"/>
    <property type="project" value="UniProtKB-EC"/>
</dbReference>
<dbReference type="AlphaFoldDB" id="A0A0X1KRY9"/>
<dbReference type="OrthoDB" id="9811823at2"/>
<dbReference type="PaxDb" id="1123384-AJ81_07760"/>
<evidence type="ECO:0000256" key="2">
    <source>
        <dbReference type="ARBA" id="ARBA00022694"/>
    </source>
</evidence>
<comment type="similarity">
    <text evidence="1 4 7">Belongs to the tRNA pseudouridine synthase TruA family.</text>
</comment>
<evidence type="ECO:0000256" key="4">
    <source>
        <dbReference type="HAMAP-Rule" id="MF_00171"/>
    </source>
</evidence>
<keyword evidence="3 4" id="KW-0413">Isomerase</keyword>
<evidence type="ECO:0000256" key="5">
    <source>
        <dbReference type="PIRSR" id="PIRSR001430-1"/>
    </source>
</evidence>
<proteinExistence type="inferred from homology"/>
<organism evidence="9 10">
    <name type="scientific">Pseudothermotoga hypogea DSM 11164 = NBRC 106472</name>
    <dbReference type="NCBI Taxonomy" id="1123384"/>
    <lineage>
        <taxon>Bacteria</taxon>
        <taxon>Thermotogati</taxon>
        <taxon>Thermotogota</taxon>
        <taxon>Thermotogae</taxon>
        <taxon>Thermotogales</taxon>
        <taxon>Thermotogaceae</taxon>
        <taxon>Pseudothermotoga</taxon>
    </lineage>
</organism>
<comment type="subunit">
    <text evidence="4">Homodimer.</text>
</comment>
<feature type="domain" description="Pseudouridine synthase I TruA alpha/beta" evidence="8">
    <location>
        <begin position="143"/>
        <end position="244"/>
    </location>
</feature>
<evidence type="ECO:0000313" key="9">
    <source>
        <dbReference type="EMBL" id="AJC74086.1"/>
    </source>
</evidence>
<dbReference type="KEGG" id="phy:AJ81_07760"/>
<protein>
    <recommendedName>
        <fullName evidence="4">tRNA pseudouridine synthase A</fullName>
        <ecNumber evidence="4">5.4.99.12</ecNumber>
    </recommendedName>
    <alternativeName>
        <fullName evidence="4">tRNA pseudouridine(38-40) synthase</fullName>
    </alternativeName>
    <alternativeName>
        <fullName evidence="4">tRNA pseudouridylate synthase I</fullName>
    </alternativeName>
    <alternativeName>
        <fullName evidence="4">tRNA-uridine isomerase I</fullName>
    </alternativeName>
</protein>
<dbReference type="STRING" id="1123384.AJ81_07760"/>
<dbReference type="EMBL" id="CP007141">
    <property type="protein sequence ID" value="AJC74086.1"/>
    <property type="molecule type" value="Genomic_DNA"/>
</dbReference>
<dbReference type="RefSeq" id="WP_031504158.1">
    <property type="nucleotide sequence ID" value="NC_022795.1"/>
</dbReference>
<comment type="function">
    <text evidence="4">Formation of pseudouridine at positions 38, 39 and 40 in the anticodon stem and loop of transfer RNAs.</text>
</comment>
<feature type="domain" description="Pseudouridine synthase I TruA alpha/beta" evidence="8">
    <location>
        <begin position="6"/>
        <end position="104"/>
    </location>
</feature>
<dbReference type="EC" id="5.4.99.12" evidence="4"/>
<dbReference type="PIRSF" id="PIRSF001430">
    <property type="entry name" value="tRNA_psdUrid_synth"/>
    <property type="match status" value="1"/>
</dbReference>
<evidence type="ECO:0000256" key="1">
    <source>
        <dbReference type="ARBA" id="ARBA00009375"/>
    </source>
</evidence>
<evidence type="ECO:0000256" key="3">
    <source>
        <dbReference type="ARBA" id="ARBA00023235"/>
    </source>
</evidence>
<dbReference type="PATRIC" id="fig|1123384.7.peg.1557"/>
<sequence length="244" mass="28378">MKRFMAVISYDGTNFFGFQSQPGVRTVQGVIETALERIFKSRTTVLVSGRTDTGVHAIGQAIVFDSPIDIDETSMKNALNANLPDDVYVKKVVEVDKNFHPRFEAKRRIYHYFIYNAPEPNLFLRNYTWWFPYKLDVEKMRQAARYLEGEHDFRSFVKVEANESTVRTIYRIRIMRLRNRIILIRVEGRSFARRMVRNIVGALVKVGTGQWEPEKLKEVLEAKNRSLAPATAPAHGLYFYSVEF</sequence>
<dbReference type="InterPro" id="IPR020103">
    <property type="entry name" value="PsdUridine_synth_cat_dom_sf"/>
</dbReference>
<dbReference type="InterPro" id="IPR020095">
    <property type="entry name" value="PsdUridine_synth_TruA_C"/>
</dbReference>
<keyword evidence="2 4" id="KW-0819">tRNA processing</keyword>
<dbReference type="FunFam" id="3.30.70.580:FF:000001">
    <property type="entry name" value="tRNA pseudouridine synthase A"/>
    <property type="match status" value="1"/>
</dbReference>
<dbReference type="NCBIfam" id="TIGR00071">
    <property type="entry name" value="hisT_truA"/>
    <property type="match status" value="1"/>
</dbReference>
<dbReference type="HAMAP" id="MF_00171">
    <property type="entry name" value="TruA"/>
    <property type="match status" value="1"/>
</dbReference>
<name>A0A0X1KRY9_9THEM</name>
<dbReference type="PANTHER" id="PTHR11142">
    <property type="entry name" value="PSEUDOURIDYLATE SYNTHASE"/>
    <property type="match status" value="1"/>
</dbReference>
<dbReference type="Proteomes" id="UP000077469">
    <property type="component" value="Chromosome"/>
</dbReference>
<evidence type="ECO:0000259" key="8">
    <source>
        <dbReference type="Pfam" id="PF01416"/>
    </source>
</evidence>
<dbReference type="GO" id="GO:0003723">
    <property type="term" value="F:RNA binding"/>
    <property type="evidence" value="ECO:0007669"/>
    <property type="project" value="InterPro"/>
</dbReference>
<comment type="caution">
    <text evidence="4">Lacks conserved residue(s) required for the propagation of feature annotation.</text>
</comment>
<accession>A0A0X1KRY9</accession>
<feature type="binding site" evidence="4 6">
    <location>
        <position position="110"/>
    </location>
    <ligand>
        <name>substrate</name>
    </ligand>
</feature>
<dbReference type="PANTHER" id="PTHR11142:SF0">
    <property type="entry name" value="TRNA PSEUDOURIDINE SYNTHASE-LIKE 1"/>
    <property type="match status" value="1"/>
</dbReference>
<dbReference type="Gene3D" id="3.30.70.660">
    <property type="entry name" value="Pseudouridine synthase I, catalytic domain, C-terminal subdomain"/>
    <property type="match status" value="1"/>
</dbReference>
<dbReference type="Pfam" id="PF01416">
    <property type="entry name" value="PseudoU_synth_1"/>
    <property type="match status" value="2"/>
</dbReference>
<dbReference type="CDD" id="cd02570">
    <property type="entry name" value="PseudoU_synth_EcTruA"/>
    <property type="match status" value="1"/>
</dbReference>
<comment type="catalytic activity">
    <reaction evidence="4 7">
        <text>uridine(38/39/40) in tRNA = pseudouridine(38/39/40) in tRNA</text>
        <dbReference type="Rhea" id="RHEA:22376"/>
        <dbReference type="Rhea" id="RHEA-COMP:10085"/>
        <dbReference type="Rhea" id="RHEA-COMP:10087"/>
        <dbReference type="ChEBI" id="CHEBI:65314"/>
        <dbReference type="ChEBI" id="CHEBI:65315"/>
        <dbReference type="EC" id="5.4.99.12"/>
    </reaction>
</comment>
<feature type="active site" description="Nucleophile" evidence="4 5">
    <location>
        <position position="52"/>
    </location>
</feature>
<evidence type="ECO:0000256" key="7">
    <source>
        <dbReference type="RuleBase" id="RU003792"/>
    </source>
</evidence>
<gene>
    <name evidence="4" type="primary">truA</name>
    <name evidence="9" type="ORF">AJ81_07760</name>
</gene>
<dbReference type="Gene3D" id="3.30.70.580">
    <property type="entry name" value="Pseudouridine synthase I, catalytic domain, N-terminal subdomain"/>
    <property type="match status" value="1"/>
</dbReference>
<dbReference type="SUPFAM" id="SSF55120">
    <property type="entry name" value="Pseudouridine synthase"/>
    <property type="match status" value="1"/>
</dbReference>
<dbReference type="InterPro" id="IPR020094">
    <property type="entry name" value="TruA/RsuA/RluB/E/F_N"/>
</dbReference>
<keyword evidence="10" id="KW-1185">Reference proteome</keyword>